<gene>
    <name evidence="1" type="ORF">I79_008363</name>
</gene>
<dbReference type="Proteomes" id="UP000001075">
    <property type="component" value="Unassembled WGS sequence"/>
</dbReference>
<evidence type="ECO:0000313" key="1">
    <source>
        <dbReference type="EMBL" id="EGW00631.1"/>
    </source>
</evidence>
<dbReference type="EMBL" id="JH000286">
    <property type="protein sequence ID" value="EGW00631.1"/>
    <property type="molecule type" value="Genomic_DNA"/>
</dbReference>
<evidence type="ECO:0000313" key="2">
    <source>
        <dbReference type="Proteomes" id="UP000001075"/>
    </source>
</evidence>
<reference evidence="2" key="1">
    <citation type="journal article" date="2011" name="Nat. Biotechnol.">
        <title>The genomic sequence of the Chinese hamster ovary (CHO)-K1 cell line.</title>
        <authorList>
            <person name="Xu X."/>
            <person name="Nagarajan H."/>
            <person name="Lewis N.E."/>
            <person name="Pan S."/>
            <person name="Cai Z."/>
            <person name="Liu X."/>
            <person name="Chen W."/>
            <person name="Xie M."/>
            <person name="Wang W."/>
            <person name="Hammond S."/>
            <person name="Andersen M.R."/>
            <person name="Neff N."/>
            <person name="Passarelli B."/>
            <person name="Koh W."/>
            <person name="Fan H.C."/>
            <person name="Wang J."/>
            <person name="Gui Y."/>
            <person name="Lee K.H."/>
            <person name="Betenbaugh M.J."/>
            <person name="Quake S.R."/>
            <person name="Famili I."/>
            <person name="Palsson B.O."/>
            <person name="Wang J."/>
        </authorList>
    </citation>
    <scope>NUCLEOTIDE SEQUENCE [LARGE SCALE GENOMIC DNA]</scope>
    <source>
        <strain evidence="2">CHO K1 cell line</strain>
    </source>
</reference>
<sequence length="53" mass="5710">MQGPGALRGQKRTLDILELELLMVVSCHVDAGNRTQSLSAKATSALKEDTKVQ</sequence>
<protein>
    <submittedName>
        <fullName evidence="1">Uncharacterized protein</fullName>
    </submittedName>
</protein>
<dbReference type="AlphaFoldDB" id="G3HCZ5"/>
<dbReference type="InParanoid" id="G3HCZ5"/>
<name>G3HCZ5_CRIGR</name>
<accession>G3HCZ5</accession>
<organism evidence="1 2">
    <name type="scientific">Cricetulus griseus</name>
    <name type="common">Chinese hamster</name>
    <name type="synonym">Cricetulus barabensis griseus</name>
    <dbReference type="NCBI Taxonomy" id="10029"/>
    <lineage>
        <taxon>Eukaryota</taxon>
        <taxon>Metazoa</taxon>
        <taxon>Chordata</taxon>
        <taxon>Craniata</taxon>
        <taxon>Vertebrata</taxon>
        <taxon>Euteleostomi</taxon>
        <taxon>Mammalia</taxon>
        <taxon>Eutheria</taxon>
        <taxon>Euarchontoglires</taxon>
        <taxon>Glires</taxon>
        <taxon>Rodentia</taxon>
        <taxon>Myomorpha</taxon>
        <taxon>Muroidea</taxon>
        <taxon>Cricetidae</taxon>
        <taxon>Cricetinae</taxon>
        <taxon>Cricetulus</taxon>
    </lineage>
</organism>
<proteinExistence type="predicted"/>